<accession>A0AAV4FU93</accession>
<dbReference type="AlphaFoldDB" id="A0AAV4FU93"/>
<protein>
    <submittedName>
        <fullName evidence="2">Phytanoyl-CoA dioxygenase 1-like</fullName>
    </submittedName>
</protein>
<evidence type="ECO:0000313" key="3">
    <source>
        <dbReference type="Proteomes" id="UP000762676"/>
    </source>
</evidence>
<dbReference type="Proteomes" id="UP000762676">
    <property type="component" value="Unassembled WGS sequence"/>
</dbReference>
<dbReference type="PANTHER" id="PTHR20883">
    <property type="entry name" value="PHYTANOYL-COA DIOXYGENASE DOMAIN CONTAINING 1"/>
    <property type="match status" value="1"/>
</dbReference>
<evidence type="ECO:0000313" key="2">
    <source>
        <dbReference type="EMBL" id="GFR76817.1"/>
    </source>
</evidence>
<dbReference type="Pfam" id="PF05721">
    <property type="entry name" value="PhyH"/>
    <property type="match status" value="1"/>
</dbReference>
<dbReference type="InterPro" id="IPR008775">
    <property type="entry name" value="Phytyl_CoA_dOase-like"/>
</dbReference>
<dbReference type="GO" id="GO:0051213">
    <property type="term" value="F:dioxygenase activity"/>
    <property type="evidence" value="ECO:0007669"/>
    <property type="project" value="UniProtKB-KW"/>
</dbReference>
<comment type="cofactor">
    <cofactor evidence="1">
        <name>Fe cation</name>
        <dbReference type="ChEBI" id="CHEBI:24875"/>
    </cofactor>
</comment>
<gene>
    <name evidence="2" type="ORF">ElyMa_003952200</name>
</gene>
<dbReference type="EMBL" id="BMAT01008046">
    <property type="protein sequence ID" value="GFR76817.1"/>
    <property type="molecule type" value="Genomic_DNA"/>
</dbReference>
<keyword evidence="3" id="KW-1185">Reference proteome</keyword>
<dbReference type="SUPFAM" id="SSF51197">
    <property type="entry name" value="Clavaminate synthase-like"/>
    <property type="match status" value="1"/>
</dbReference>
<keyword evidence="2" id="KW-0223">Dioxygenase</keyword>
<comment type="caution">
    <text evidence="2">The sequence shown here is derived from an EMBL/GenBank/DDBJ whole genome shotgun (WGS) entry which is preliminary data.</text>
</comment>
<reference evidence="2 3" key="1">
    <citation type="journal article" date="2021" name="Elife">
        <title>Chloroplast acquisition without the gene transfer in kleptoplastic sea slugs, Plakobranchus ocellatus.</title>
        <authorList>
            <person name="Maeda T."/>
            <person name="Takahashi S."/>
            <person name="Yoshida T."/>
            <person name="Shimamura S."/>
            <person name="Takaki Y."/>
            <person name="Nagai Y."/>
            <person name="Toyoda A."/>
            <person name="Suzuki Y."/>
            <person name="Arimoto A."/>
            <person name="Ishii H."/>
            <person name="Satoh N."/>
            <person name="Nishiyama T."/>
            <person name="Hasebe M."/>
            <person name="Maruyama T."/>
            <person name="Minagawa J."/>
            <person name="Obokata J."/>
            <person name="Shigenobu S."/>
        </authorList>
    </citation>
    <scope>NUCLEOTIDE SEQUENCE [LARGE SCALE GENOMIC DNA]</scope>
</reference>
<sequence length="333" mass="37398">MANEDNYPGHCTVGHPELFDATAMPVQPSVFKPGQLPVSEIQKFFNQGYLVVEDFFLSEELDQCLKAIEGIVDRVANALFKAGKIKDLWANPRLLNFMEQILGPHFCANPIWNVRPKGPSAATPDGDIPWHQDSGYFDPASYTTMIPVVWVPLLDVTEDNGCLQIVEGGHKTGKVCDHLNCFANTWHVMLDESKVEETLGISLERDVKTLPIKKGSFIIFNNLVPHRSLPNKSERIRWSIDLRFQKPGLPEGLYGELPTVTLRNPGDPDLKVDWSPYTKNRHNHQHKMTSGKDPAPAELLDTTITGPWMKQWRLVHGNRHTEAAGLVPQGERA</sequence>
<dbReference type="Gene3D" id="2.60.120.620">
    <property type="entry name" value="q2cbj1_9rhob like domain"/>
    <property type="match status" value="1"/>
</dbReference>
<organism evidence="2 3">
    <name type="scientific">Elysia marginata</name>
    <dbReference type="NCBI Taxonomy" id="1093978"/>
    <lineage>
        <taxon>Eukaryota</taxon>
        <taxon>Metazoa</taxon>
        <taxon>Spiralia</taxon>
        <taxon>Lophotrochozoa</taxon>
        <taxon>Mollusca</taxon>
        <taxon>Gastropoda</taxon>
        <taxon>Heterobranchia</taxon>
        <taxon>Euthyneura</taxon>
        <taxon>Panpulmonata</taxon>
        <taxon>Sacoglossa</taxon>
        <taxon>Placobranchoidea</taxon>
        <taxon>Plakobranchidae</taxon>
        <taxon>Elysia</taxon>
    </lineage>
</organism>
<proteinExistence type="predicted"/>
<name>A0AAV4FU93_9GAST</name>
<dbReference type="PANTHER" id="PTHR20883:SF14">
    <property type="entry name" value="PHYTANOYL-COA DIOXYGENASE"/>
    <property type="match status" value="1"/>
</dbReference>
<evidence type="ECO:0000256" key="1">
    <source>
        <dbReference type="ARBA" id="ARBA00001962"/>
    </source>
</evidence>
<keyword evidence="2" id="KW-0560">Oxidoreductase</keyword>